<dbReference type="KEGG" id="ahg:AHOG_16005"/>
<dbReference type="OrthoDB" id="3700949at2"/>
<evidence type="ECO:0000313" key="2">
    <source>
        <dbReference type="Proteomes" id="UP000204221"/>
    </source>
</evidence>
<organism evidence="1 2">
    <name type="scientific">Actinoalloteichus hoggarensis</name>
    <dbReference type="NCBI Taxonomy" id="1470176"/>
    <lineage>
        <taxon>Bacteria</taxon>
        <taxon>Bacillati</taxon>
        <taxon>Actinomycetota</taxon>
        <taxon>Actinomycetes</taxon>
        <taxon>Pseudonocardiales</taxon>
        <taxon>Pseudonocardiaceae</taxon>
        <taxon>Actinoalloteichus</taxon>
    </lineage>
</organism>
<name>A0A221W5P5_9PSEU</name>
<protein>
    <submittedName>
        <fullName evidence="1">Uncharacterized protein</fullName>
    </submittedName>
</protein>
<sequence>MEHLVDLDALAALLAAPVESWRLRATVGPLRWRDERAPWPPPIGTDRAGVVMPESLSIRVSREPDGELEIVVWTGGWADVDLLIGDDVVSRCPRFTDVDGARTAVVRTVERFLAARRVDRTPAEDGSVSRDR</sequence>
<dbReference type="AlphaFoldDB" id="A0A221W5P5"/>
<proteinExistence type="predicted"/>
<dbReference type="RefSeq" id="WP_093942105.1">
    <property type="nucleotide sequence ID" value="NZ_CP022521.1"/>
</dbReference>
<reference evidence="1 2" key="1">
    <citation type="submission" date="2017-07" db="EMBL/GenBank/DDBJ databases">
        <title>Complete genome sequence of Actinoalloteichus hoggarensis DSM 45943, type strain of Actinoalloteichus hoggarensis.</title>
        <authorList>
            <person name="Ruckert C."/>
            <person name="Nouioui I."/>
            <person name="Willmese J."/>
            <person name="van Wezel G."/>
            <person name="Klenk H.-P."/>
            <person name="Kalinowski J."/>
            <person name="Zotchev S.B."/>
        </authorList>
    </citation>
    <scope>NUCLEOTIDE SEQUENCE [LARGE SCALE GENOMIC DNA]</scope>
    <source>
        <strain evidence="1 2">DSM 45943</strain>
    </source>
</reference>
<accession>A0A221W5P5</accession>
<dbReference type="Proteomes" id="UP000204221">
    <property type="component" value="Chromosome"/>
</dbReference>
<gene>
    <name evidence="1" type="ORF">AHOG_16005</name>
</gene>
<dbReference type="EMBL" id="CP022521">
    <property type="protein sequence ID" value="ASO20827.1"/>
    <property type="molecule type" value="Genomic_DNA"/>
</dbReference>
<keyword evidence="2" id="KW-1185">Reference proteome</keyword>
<evidence type="ECO:0000313" key="1">
    <source>
        <dbReference type="EMBL" id="ASO20827.1"/>
    </source>
</evidence>